<evidence type="ECO:0000313" key="1">
    <source>
        <dbReference type="EMBL" id="PWN47215.1"/>
    </source>
</evidence>
<proteinExistence type="predicted"/>
<gene>
    <name evidence="1" type="ORF">IE53DRAFT_371641</name>
</gene>
<organism evidence="1 2">
    <name type="scientific">Violaceomyces palustris</name>
    <dbReference type="NCBI Taxonomy" id="1673888"/>
    <lineage>
        <taxon>Eukaryota</taxon>
        <taxon>Fungi</taxon>
        <taxon>Dikarya</taxon>
        <taxon>Basidiomycota</taxon>
        <taxon>Ustilaginomycotina</taxon>
        <taxon>Ustilaginomycetes</taxon>
        <taxon>Violaceomycetales</taxon>
        <taxon>Violaceomycetaceae</taxon>
        <taxon>Violaceomyces</taxon>
    </lineage>
</organism>
<dbReference type="EMBL" id="KZ820500">
    <property type="protein sequence ID" value="PWN47215.1"/>
    <property type="molecule type" value="Genomic_DNA"/>
</dbReference>
<protein>
    <submittedName>
        <fullName evidence="1">Uncharacterized protein</fullName>
    </submittedName>
</protein>
<dbReference type="Proteomes" id="UP000245626">
    <property type="component" value="Unassembled WGS sequence"/>
</dbReference>
<reference evidence="1 2" key="1">
    <citation type="journal article" date="2018" name="Mol. Biol. Evol.">
        <title>Broad Genomic Sampling Reveals a Smut Pathogenic Ancestry of the Fungal Clade Ustilaginomycotina.</title>
        <authorList>
            <person name="Kijpornyongpan T."/>
            <person name="Mondo S.J."/>
            <person name="Barry K."/>
            <person name="Sandor L."/>
            <person name="Lee J."/>
            <person name="Lipzen A."/>
            <person name="Pangilinan J."/>
            <person name="LaButti K."/>
            <person name="Hainaut M."/>
            <person name="Henrissat B."/>
            <person name="Grigoriev I.V."/>
            <person name="Spatafora J.W."/>
            <person name="Aime M.C."/>
        </authorList>
    </citation>
    <scope>NUCLEOTIDE SEQUENCE [LARGE SCALE GENOMIC DNA]</scope>
    <source>
        <strain evidence="1 2">SA 807</strain>
    </source>
</reference>
<accession>A0ACD0NN13</accession>
<sequence>MSAYASSSAGPHQLSTPFRSSQPIARKQQPSKPNVSCSDSWASWMNAYRSGEWPTPLPASSSSHLHDDYSSSLQPDAGPSNIIHPAHRPNTPSDTLLTPPPQNGDLQDASAPLAGPSKPTHRKSNSKDRVLDDDGSWLDSLAFYKKYGYVAAPRVPKCLRMKRARALRRHRLTVAQEREALHLYIQHAKAVFKADYASFMIASVTDDENMLVLAQEGGRSEVKVLKRSVTLCGHAMLLKRDEVLVVRDASQDWRFRSCPSVNQGGPCSEAGSALNFYASAPLYLSAPTDSGDELVPVGRLCIMSERPRPEFDEADAKLLLSIAKMAGDSLEREHQSRLNANCAEMQRRTAFLCRSLENRAFLEPPASFSEESRSSSLSETPEGMLKYSMKVVTMSCEEIKRCTGASAVAVVDVSGFRVKKSNNVKGTQSPRNSAFPLTPWQGQVTSTFTAPLTPPAEPSEILSPESLSSPNGSPRTSRFSLTHSRSSLGSEEFEIPDECPGAQMLALEGDERHGLSLRGPIQCRALCNYVTKISKDCGGLVRAKTYQTSSESSDEEDDQQVQAALDLNLNPLGSLLPDEVQVSQYMAACAFEPADKTKPLFLIVAMFQELTPLEESHHLFFESCTQVALASILRQRMLDVDSAQAQFLRHVQHNLRTPLHGAMGAVDFLRGAISGEDQDEDLVKIDLSSNGVLAGILDSIALSGSTLNSYIDDLLSFQNISGLGHSRSTRSRESVVDLVKLVEEICSEEWEFAQRLDLQGERLDELYISKTRCAVELIVRASPCVVKHKWRIDESAVKKLVRKVVSNAIRFTNEGYVEVSIEAHSHEESGEGQPVFVSLDVQDTGIGMTKDFVRDQLTKPFTKGDSFRDGIGLGMTIVSSTLQKMGGCMTVDSALNQGTKIKMSVPSSPVFVGTPPAAAEPPSFAVKTIQFLGIDTRGLKRMRNSIFEHLASKGGLTLSVDHRDADAVFISEHWLAHCETENREVFEQLKPNARFIILASVPLVKKPRKLEALEDRPVLPFPLPHGPSSLALVERFLMEENPLVIRNPMRNKRVAPKVVPGGHGRNGSVAGQGPPSSSSAAAAAAAAAPPRPPLATEEQASSTSSPLSPPLPSAPLRTETATDQVIQADPPNQTKPTLHIDPTLKERDFRVLVVEDNPINMKLLTTIVKRLDLPFETAQDGAEAVQKFLSFKPALVLLDISLPIQDGFEAASQMRSHRHPCHIVAITALSSDEDRARGIETCGMDDWLTKPVSTRKLRDDLKEWKRIWDQHRIQSSSNGIHRDQSPISIALAKLGQEQPFHLDA</sequence>
<keyword evidence="2" id="KW-1185">Reference proteome</keyword>
<name>A0ACD0NN13_9BASI</name>
<evidence type="ECO:0000313" key="2">
    <source>
        <dbReference type="Proteomes" id="UP000245626"/>
    </source>
</evidence>